<evidence type="ECO:0000256" key="1">
    <source>
        <dbReference type="SAM" id="Phobius"/>
    </source>
</evidence>
<gene>
    <name evidence="2" type="ORF">GCM10008170_09520</name>
    <name evidence="3" type="ORF">JOD31_002093</name>
</gene>
<sequence length="70" mass="7025">MGLTFALLALKLVSLAGSIATTAGFVGLFAFKDLLGPHVATLLIGGFLAIAVGEGAAWLVARNAKAKVEA</sequence>
<proteinExistence type="predicted"/>
<evidence type="ECO:0000313" key="5">
    <source>
        <dbReference type="Proteomes" id="UP001143400"/>
    </source>
</evidence>
<dbReference type="AlphaFoldDB" id="A0A9W6IR26"/>
<keyword evidence="1" id="KW-0472">Membrane</keyword>
<protein>
    <submittedName>
        <fullName evidence="2">Uncharacterized protein</fullName>
    </submittedName>
</protein>
<comment type="caution">
    <text evidence="2">The sequence shown here is derived from an EMBL/GenBank/DDBJ whole genome shotgun (WGS) entry which is preliminary data.</text>
</comment>
<keyword evidence="4" id="KW-1185">Reference proteome</keyword>
<evidence type="ECO:0000313" key="3">
    <source>
        <dbReference type="EMBL" id="MBM7851868.1"/>
    </source>
</evidence>
<dbReference type="Proteomes" id="UP001143400">
    <property type="component" value="Unassembled WGS sequence"/>
</dbReference>
<keyword evidence="1" id="KW-0812">Transmembrane</keyword>
<reference evidence="3 4" key="2">
    <citation type="submission" date="2021-01" db="EMBL/GenBank/DDBJ databases">
        <title>Genomic Encyclopedia of Type Strains, Phase IV (KMG-IV): sequencing the most valuable type-strain genomes for metagenomic binning, comparative biology and taxonomic classification.</title>
        <authorList>
            <person name="Goeker M."/>
        </authorList>
    </citation>
    <scope>NUCLEOTIDE SEQUENCE [LARGE SCALE GENOMIC DNA]</scope>
    <source>
        <strain evidence="3 4">DSM 6130</strain>
    </source>
</reference>
<feature type="transmembrane region" description="Helical" evidence="1">
    <location>
        <begin position="39"/>
        <end position="61"/>
    </location>
</feature>
<accession>A0A9W6IR26</accession>
<reference evidence="2" key="1">
    <citation type="journal article" date="2014" name="Int. J. Syst. Evol. Microbiol.">
        <title>Complete genome sequence of Corynebacterium casei LMG S-19264T (=DSM 44701T), isolated from a smear-ripened cheese.</title>
        <authorList>
            <consortium name="US DOE Joint Genome Institute (JGI-PGF)"/>
            <person name="Walter F."/>
            <person name="Albersmeier A."/>
            <person name="Kalinowski J."/>
            <person name="Ruckert C."/>
        </authorList>
    </citation>
    <scope>NUCLEOTIDE SEQUENCE</scope>
    <source>
        <strain evidence="2">VKM B-1606</strain>
    </source>
</reference>
<reference evidence="2" key="3">
    <citation type="submission" date="2023-01" db="EMBL/GenBank/DDBJ databases">
        <authorList>
            <person name="Sun Q."/>
            <person name="Evtushenko L."/>
        </authorList>
    </citation>
    <scope>NUCLEOTIDE SEQUENCE</scope>
    <source>
        <strain evidence="2">VKM B-1606</strain>
    </source>
</reference>
<dbReference type="EMBL" id="BSFF01000001">
    <property type="protein sequence ID" value="GLK54933.1"/>
    <property type="molecule type" value="Genomic_DNA"/>
</dbReference>
<dbReference type="EMBL" id="JAFBCY010000002">
    <property type="protein sequence ID" value="MBM7851868.1"/>
    <property type="molecule type" value="Genomic_DNA"/>
</dbReference>
<evidence type="ECO:0000313" key="4">
    <source>
        <dbReference type="Proteomes" id="UP000758856"/>
    </source>
</evidence>
<name>A0A9W6IR26_9HYPH</name>
<keyword evidence="1" id="KW-1133">Transmembrane helix</keyword>
<dbReference type="Proteomes" id="UP000758856">
    <property type="component" value="Unassembled WGS sequence"/>
</dbReference>
<organism evidence="2 5">
    <name type="scientific">Methylopila capsulata</name>
    <dbReference type="NCBI Taxonomy" id="61654"/>
    <lineage>
        <taxon>Bacteria</taxon>
        <taxon>Pseudomonadati</taxon>
        <taxon>Pseudomonadota</taxon>
        <taxon>Alphaproteobacteria</taxon>
        <taxon>Hyphomicrobiales</taxon>
        <taxon>Methylopilaceae</taxon>
        <taxon>Methylopila</taxon>
    </lineage>
</organism>
<dbReference type="RefSeq" id="WP_204950251.1">
    <property type="nucleotide sequence ID" value="NZ_BSFF01000001.1"/>
</dbReference>
<evidence type="ECO:0000313" key="2">
    <source>
        <dbReference type="EMBL" id="GLK54933.1"/>
    </source>
</evidence>